<dbReference type="GO" id="GO:0044038">
    <property type="term" value="P:cell wall macromolecule biosynthetic process"/>
    <property type="evidence" value="ECO:0007669"/>
    <property type="project" value="TreeGrafter"/>
</dbReference>
<feature type="binding site" evidence="7">
    <location>
        <position position="93"/>
    </location>
    <ligand>
        <name>Mg(2+)</name>
        <dbReference type="ChEBI" id="CHEBI:18420"/>
    </ligand>
</feature>
<dbReference type="PANTHER" id="PTHR22926:SF3">
    <property type="entry name" value="UNDECAPRENYL-PHOSPHATE ALPHA-N-ACETYLGLUCOSAMINYL 1-PHOSPHATE TRANSFERASE"/>
    <property type="match status" value="1"/>
</dbReference>
<feature type="transmembrane region" description="Helical" evidence="8">
    <location>
        <begin position="12"/>
        <end position="30"/>
    </location>
</feature>
<dbReference type="InterPro" id="IPR018480">
    <property type="entry name" value="PNAcMuramoyl-5peptid_Trfase_CS"/>
</dbReference>
<dbReference type="GO" id="GO:0016780">
    <property type="term" value="F:phosphotransferase activity, for other substituted phosphate groups"/>
    <property type="evidence" value="ECO:0007669"/>
    <property type="project" value="InterPro"/>
</dbReference>
<evidence type="ECO:0000256" key="7">
    <source>
        <dbReference type="PIRSR" id="PIRSR600715-1"/>
    </source>
</evidence>
<sequence length="288" mass="31529">MSALTIFGSLENGVQQVLAGSIIIFFIGLKDDVVPVSAFKKFFVQVLAAGIVMFVADIRISDFKGMLGLYEVDHGISYVVTFLVIIGITNAINLIDGVDGLAGVIVMIITSAFGVYFYLYGGEAFGEYSYVAFSLLGSIIGFLRYNFHKAIIFMGDTGSLVSGFILSILGIQFVRMEAFDASPSIAIAVLIIPIMDTLRVFMLRILNGASPFSPDKNHIHHRLMDLGFSQVMTVFLLALINLFAILGVNVFSNLENNYLLFLMVGYGFLVTGVIEIFYLRSKRENASA</sequence>
<feature type="transmembrane region" description="Helical" evidence="8">
    <location>
        <begin position="125"/>
        <end position="143"/>
    </location>
</feature>
<dbReference type="InterPro" id="IPR000715">
    <property type="entry name" value="Glycosyl_transferase_4"/>
</dbReference>
<feature type="transmembrane region" description="Helical" evidence="8">
    <location>
        <begin position="258"/>
        <end position="279"/>
    </location>
</feature>
<dbReference type="GO" id="GO:0071555">
    <property type="term" value="P:cell wall organization"/>
    <property type="evidence" value="ECO:0007669"/>
    <property type="project" value="TreeGrafter"/>
</dbReference>
<keyword evidence="3 9" id="KW-0808">Transferase</keyword>
<dbReference type="CDD" id="cd06853">
    <property type="entry name" value="GT_WecA_like"/>
    <property type="match status" value="1"/>
</dbReference>
<keyword evidence="6 8" id="KW-0472">Membrane</keyword>
<comment type="caution">
    <text evidence="9">The sequence shown here is derived from an EMBL/GenBank/DDBJ whole genome shotgun (WGS) entry which is preliminary data.</text>
</comment>
<dbReference type="EMBL" id="BBLT01000002">
    <property type="protein sequence ID" value="GAL83704.1"/>
    <property type="molecule type" value="Genomic_DNA"/>
</dbReference>
<evidence type="ECO:0000256" key="2">
    <source>
        <dbReference type="ARBA" id="ARBA00022475"/>
    </source>
</evidence>
<feature type="transmembrane region" description="Helical" evidence="8">
    <location>
        <begin position="226"/>
        <end position="246"/>
    </location>
</feature>
<dbReference type="GO" id="GO:0009103">
    <property type="term" value="P:lipopolysaccharide biosynthetic process"/>
    <property type="evidence" value="ECO:0007669"/>
    <property type="project" value="TreeGrafter"/>
</dbReference>
<feature type="transmembrane region" description="Helical" evidence="8">
    <location>
        <begin position="75"/>
        <end position="94"/>
    </location>
</feature>
<evidence type="ECO:0000256" key="5">
    <source>
        <dbReference type="ARBA" id="ARBA00022989"/>
    </source>
</evidence>
<dbReference type="PANTHER" id="PTHR22926">
    <property type="entry name" value="PHOSPHO-N-ACETYLMURAMOYL-PENTAPEPTIDE-TRANSFERASE"/>
    <property type="match status" value="1"/>
</dbReference>
<dbReference type="GO" id="GO:0005886">
    <property type="term" value="C:plasma membrane"/>
    <property type="evidence" value="ECO:0007669"/>
    <property type="project" value="UniProtKB-SubCell"/>
</dbReference>
<reference evidence="9 10" key="1">
    <citation type="submission" date="2014-09" db="EMBL/GenBank/DDBJ databases">
        <title>Sporocytophaga myxococcoides PG-01 genome sequencing.</title>
        <authorList>
            <person name="Liu L."/>
            <person name="Gao P.J."/>
            <person name="Chen G.J."/>
            <person name="Wang L.S."/>
        </authorList>
    </citation>
    <scope>NUCLEOTIDE SEQUENCE [LARGE SCALE GENOMIC DNA]</scope>
    <source>
        <strain evidence="9 10">PG-01</strain>
    </source>
</reference>
<evidence type="ECO:0000256" key="4">
    <source>
        <dbReference type="ARBA" id="ARBA00022692"/>
    </source>
</evidence>
<name>A0A098LB88_9BACT</name>
<evidence type="ECO:0000256" key="8">
    <source>
        <dbReference type="SAM" id="Phobius"/>
    </source>
</evidence>
<keyword evidence="2" id="KW-1003">Cell membrane</keyword>
<keyword evidence="7" id="KW-0460">Magnesium</keyword>
<dbReference type="Proteomes" id="UP000030185">
    <property type="component" value="Unassembled WGS sequence"/>
</dbReference>
<dbReference type="PROSITE" id="PS01348">
    <property type="entry name" value="MRAY_2"/>
    <property type="match status" value="1"/>
</dbReference>
<accession>A0A098LB88</accession>
<feature type="transmembrane region" description="Helical" evidence="8">
    <location>
        <begin position="101"/>
        <end position="119"/>
    </location>
</feature>
<organism evidence="9 10">
    <name type="scientific">Sporocytophaga myxococcoides</name>
    <dbReference type="NCBI Taxonomy" id="153721"/>
    <lineage>
        <taxon>Bacteria</taxon>
        <taxon>Pseudomonadati</taxon>
        <taxon>Bacteroidota</taxon>
        <taxon>Cytophagia</taxon>
        <taxon>Cytophagales</taxon>
        <taxon>Cytophagaceae</taxon>
        <taxon>Sporocytophaga</taxon>
    </lineage>
</organism>
<evidence type="ECO:0000256" key="1">
    <source>
        <dbReference type="ARBA" id="ARBA00004651"/>
    </source>
</evidence>
<feature type="transmembrane region" description="Helical" evidence="8">
    <location>
        <begin position="42"/>
        <end position="60"/>
    </location>
</feature>
<gene>
    <name evidence="9" type="ORF">MYP_931</name>
</gene>
<comment type="subcellular location">
    <subcellularLocation>
        <location evidence="1">Cell membrane</location>
        <topology evidence="1">Multi-pass membrane protein</topology>
    </subcellularLocation>
</comment>
<proteinExistence type="predicted"/>
<feature type="binding site" evidence="7">
    <location>
        <position position="156"/>
    </location>
    <ligand>
        <name>Mg(2+)</name>
        <dbReference type="ChEBI" id="CHEBI:18420"/>
    </ligand>
</feature>
<keyword evidence="10" id="KW-1185">Reference proteome</keyword>
<feature type="transmembrane region" description="Helical" evidence="8">
    <location>
        <begin position="185"/>
        <end position="206"/>
    </location>
</feature>
<keyword evidence="4 8" id="KW-0812">Transmembrane</keyword>
<dbReference type="Pfam" id="PF00953">
    <property type="entry name" value="Glycos_transf_4"/>
    <property type="match status" value="1"/>
</dbReference>
<evidence type="ECO:0000256" key="3">
    <source>
        <dbReference type="ARBA" id="ARBA00022679"/>
    </source>
</evidence>
<dbReference type="STRING" id="153721.MYP_931"/>
<dbReference type="AlphaFoldDB" id="A0A098LB88"/>
<comment type="cofactor">
    <cofactor evidence="7">
        <name>Mg(2+)</name>
        <dbReference type="ChEBI" id="CHEBI:18420"/>
    </cofactor>
</comment>
<keyword evidence="7" id="KW-0479">Metal-binding</keyword>
<keyword evidence="5 8" id="KW-1133">Transmembrane helix</keyword>
<protein>
    <submittedName>
        <fullName evidence="9">Glycosyltransferase/acetylmuramyl pentapeptide phosphotransferase</fullName>
    </submittedName>
</protein>
<dbReference type="eggNOG" id="COG0472">
    <property type="taxonomic scope" value="Bacteria"/>
</dbReference>
<dbReference type="GO" id="GO:0046872">
    <property type="term" value="F:metal ion binding"/>
    <property type="evidence" value="ECO:0007669"/>
    <property type="project" value="UniProtKB-KW"/>
</dbReference>
<evidence type="ECO:0000313" key="10">
    <source>
        <dbReference type="Proteomes" id="UP000030185"/>
    </source>
</evidence>
<evidence type="ECO:0000313" key="9">
    <source>
        <dbReference type="EMBL" id="GAL83704.1"/>
    </source>
</evidence>
<evidence type="ECO:0000256" key="6">
    <source>
        <dbReference type="ARBA" id="ARBA00023136"/>
    </source>
</evidence>
<feature type="transmembrane region" description="Helical" evidence="8">
    <location>
        <begin position="150"/>
        <end position="173"/>
    </location>
</feature>